<comment type="caution">
    <text evidence="1">The sequence shown here is derived from an EMBL/GenBank/DDBJ whole genome shotgun (WGS) entry which is preliminary data.</text>
</comment>
<sequence>MSHGYSKILQRSRRNKLSMRLVRLSSKEFLFFGSQGHARQGGDPVMVPCGKVCEADADFVPEVVHCLNQTTFCKVIIIDIIICRLICRRP</sequence>
<evidence type="ECO:0000313" key="2">
    <source>
        <dbReference type="Proteomes" id="UP000823388"/>
    </source>
</evidence>
<keyword evidence="2" id="KW-1185">Reference proteome</keyword>
<protein>
    <submittedName>
        <fullName evidence="1">Uncharacterized protein</fullName>
    </submittedName>
</protein>
<accession>A0A8T0PMC0</accession>
<gene>
    <name evidence="1" type="ORF">PVAP13_8KG272476</name>
</gene>
<organism evidence="1 2">
    <name type="scientific">Panicum virgatum</name>
    <name type="common">Blackwell switchgrass</name>
    <dbReference type="NCBI Taxonomy" id="38727"/>
    <lineage>
        <taxon>Eukaryota</taxon>
        <taxon>Viridiplantae</taxon>
        <taxon>Streptophyta</taxon>
        <taxon>Embryophyta</taxon>
        <taxon>Tracheophyta</taxon>
        <taxon>Spermatophyta</taxon>
        <taxon>Magnoliopsida</taxon>
        <taxon>Liliopsida</taxon>
        <taxon>Poales</taxon>
        <taxon>Poaceae</taxon>
        <taxon>PACMAD clade</taxon>
        <taxon>Panicoideae</taxon>
        <taxon>Panicodae</taxon>
        <taxon>Paniceae</taxon>
        <taxon>Panicinae</taxon>
        <taxon>Panicum</taxon>
        <taxon>Panicum sect. Hiantes</taxon>
    </lineage>
</organism>
<evidence type="ECO:0000313" key="1">
    <source>
        <dbReference type="EMBL" id="KAG2562760.1"/>
    </source>
</evidence>
<reference evidence="1" key="1">
    <citation type="submission" date="2020-05" db="EMBL/GenBank/DDBJ databases">
        <title>WGS assembly of Panicum virgatum.</title>
        <authorList>
            <person name="Lovell J.T."/>
            <person name="Jenkins J."/>
            <person name="Shu S."/>
            <person name="Juenger T.E."/>
            <person name="Schmutz J."/>
        </authorList>
    </citation>
    <scope>NUCLEOTIDE SEQUENCE</scope>
    <source>
        <strain evidence="1">AP13</strain>
    </source>
</reference>
<dbReference type="EMBL" id="CM029051">
    <property type="protein sequence ID" value="KAG2562760.1"/>
    <property type="molecule type" value="Genomic_DNA"/>
</dbReference>
<name>A0A8T0PMC0_PANVG</name>
<dbReference type="Proteomes" id="UP000823388">
    <property type="component" value="Chromosome 8K"/>
</dbReference>
<proteinExistence type="predicted"/>
<dbReference type="AlphaFoldDB" id="A0A8T0PMC0"/>